<dbReference type="AlphaFoldDB" id="A0A8H7NXX6"/>
<accession>A0A8H7NXX6</accession>
<gene>
    <name evidence="2" type="ORF">IEO21_07513</name>
</gene>
<dbReference type="EMBL" id="JADOXO010000215">
    <property type="protein sequence ID" value="KAF9809176.1"/>
    <property type="molecule type" value="Genomic_DNA"/>
</dbReference>
<reference evidence="2" key="2">
    <citation type="journal article" name="Front. Microbiol.">
        <title>Degradative Capacity of Two Strains of Rhodonia placenta: From Phenotype to Genotype.</title>
        <authorList>
            <person name="Kolle M."/>
            <person name="Horta M.A.C."/>
            <person name="Nowrousian M."/>
            <person name="Ohm R.A."/>
            <person name="Benz J.P."/>
            <person name="Pilgard A."/>
        </authorList>
    </citation>
    <scope>NUCLEOTIDE SEQUENCE</scope>
    <source>
        <strain evidence="2">FPRL280</strain>
    </source>
</reference>
<reference evidence="2" key="1">
    <citation type="submission" date="2020-11" db="EMBL/GenBank/DDBJ databases">
        <authorList>
            <person name="Koelle M."/>
            <person name="Horta M.A.C."/>
            <person name="Nowrousian M."/>
            <person name="Ohm R.A."/>
            <person name="Benz P."/>
            <person name="Pilgard A."/>
        </authorList>
    </citation>
    <scope>NUCLEOTIDE SEQUENCE</scope>
    <source>
        <strain evidence="2">FPRL280</strain>
    </source>
</reference>
<protein>
    <submittedName>
        <fullName evidence="2">Uncharacterized protein</fullName>
    </submittedName>
</protein>
<dbReference type="Proteomes" id="UP000639403">
    <property type="component" value="Unassembled WGS sequence"/>
</dbReference>
<evidence type="ECO:0000256" key="1">
    <source>
        <dbReference type="SAM" id="MobiDB-lite"/>
    </source>
</evidence>
<proteinExistence type="predicted"/>
<comment type="caution">
    <text evidence="2">The sequence shown here is derived from an EMBL/GenBank/DDBJ whole genome shotgun (WGS) entry which is preliminary data.</text>
</comment>
<evidence type="ECO:0000313" key="3">
    <source>
        <dbReference type="Proteomes" id="UP000639403"/>
    </source>
</evidence>
<organism evidence="2 3">
    <name type="scientific">Rhodonia placenta</name>
    <dbReference type="NCBI Taxonomy" id="104341"/>
    <lineage>
        <taxon>Eukaryota</taxon>
        <taxon>Fungi</taxon>
        <taxon>Dikarya</taxon>
        <taxon>Basidiomycota</taxon>
        <taxon>Agaricomycotina</taxon>
        <taxon>Agaricomycetes</taxon>
        <taxon>Polyporales</taxon>
        <taxon>Adustoporiaceae</taxon>
        <taxon>Rhodonia</taxon>
    </lineage>
</organism>
<sequence length="207" mass="21203">MGADTGFEQHGYPTTGVIKEAGLNVEDNDGCIMLGVEGRQGNESMMGGEGASHASSTTDLSKIAIPNQVDSQAETDGGETDVIIAAEAPTLPVTDTNPGGTVDDGASRSGTFGEEVASRTGNEAEGTAHVADTTHTAPMLNPGADDRGEIGVRGPAKVEYIAQEPCYESVMVAPAGPVLQDNAIVLSENDVLVSRHIKIGICDPAIL</sequence>
<name>A0A8H7NXX6_9APHY</name>
<feature type="region of interest" description="Disordered" evidence="1">
    <location>
        <begin position="91"/>
        <end position="128"/>
    </location>
</feature>
<evidence type="ECO:0000313" key="2">
    <source>
        <dbReference type="EMBL" id="KAF9809176.1"/>
    </source>
</evidence>